<evidence type="ECO:0000256" key="4">
    <source>
        <dbReference type="ARBA" id="ARBA00022801"/>
    </source>
</evidence>
<evidence type="ECO:0000256" key="1">
    <source>
        <dbReference type="ARBA" id="ARBA00006641"/>
    </source>
</evidence>
<keyword evidence="3" id="KW-0645">Protease</keyword>
<sequence length="198" mass="22675">MNVEPKRKILVTGFGPFSTYKVNASWEAVKELQKLWENSVESADIELITEEIPVSYDYVSEHIPDFWKKYNPSIVIHVGVSNLAESLTIEHYAYSNGYTRFDICNKCPDETNIECQILETAINVEELCDSVNKNYEKSKCKACPSNSAGRYLCEYIYYQSLSIDPTKALFVHVPDFDKYSSTQVANGLYDILCYLLKN</sequence>
<dbReference type="InterPro" id="IPR036440">
    <property type="entry name" value="Peptidase_C15-like_sf"/>
</dbReference>
<keyword evidence="4" id="KW-0378">Hydrolase</keyword>
<evidence type="ECO:0000313" key="7">
    <source>
        <dbReference type="Proteomes" id="UP001430953"/>
    </source>
</evidence>
<gene>
    <name evidence="6" type="ORF">PUN28_005907</name>
</gene>
<dbReference type="GO" id="GO:0006508">
    <property type="term" value="P:proteolysis"/>
    <property type="evidence" value="ECO:0007669"/>
    <property type="project" value="UniProtKB-KW"/>
</dbReference>
<evidence type="ECO:0000256" key="5">
    <source>
        <dbReference type="ARBA" id="ARBA00022807"/>
    </source>
</evidence>
<comment type="caution">
    <text evidence="6">The sequence shown here is derived from an EMBL/GenBank/DDBJ whole genome shotgun (WGS) entry which is preliminary data.</text>
</comment>
<dbReference type="SUPFAM" id="SSF53182">
    <property type="entry name" value="Pyrrolidone carboxyl peptidase (pyroglutamate aminopeptidase)"/>
    <property type="match status" value="1"/>
</dbReference>
<reference evidence="6 7" key="1">
    <citation type="submission" date="2023-03" db="EMBL/GenBank/DDBJ databases">
        <title>High recombination rates correlate with genetic variation in Cardiocondyla obscurior ants.</title>
        <authorList>
            <person name="Errbii M."/>
        </authorList>
    </citation>
    <scope>NUCLEOTIDE SEQUENCE [LARGE SCALE GENOMIC DNA]</scope>
    <source>
        <strain evidence="6">Alpha-2009</strain>
        <tissue evidence="6">Whole body</tissue>
    </source>
</reference>
<dbReference type="AlphaFoldDB" id="A0AAW2G882"/>
<keyword evidence="2" id="KW-0963">Cytoplasm</keyword>
<dbReference type="PANTHER" id="PTHR23402">
    <property type="entry name" value="PROTEASE FAMILY C15 PYROGLUTAMYL-PEPTIDASE I-RELATED"/>
    <property type="match status" value="1"/>
</dbReference>
<dbReference type="InterPro" id="IPR016125">
    <property type="entry name" value="Peptidase_C15-like"/>
</dbReference>
<evidence type="ECO:0000313" key="6">
    <source>
        <dbReference type="EMBL" id="KAL0123723.1"/>
    </source>
</evidence>
<evidence type="ECO:0000256" key="2">
    <source>
        <dbReference type="ARBA" id="ARBA00022490"/>
    </source>
</evidence>
<protein>
    <recommendedName>
        <fullName evidence="8">Pyroglutamyl-peptidase 1</fullName>
    </recommendedName>
</protein>
<dbReference type="GO" id="GO:0005829">
    <property type="term" value="C:cytosol"/>
    <property type="evidence" value="ECO:0007669"/>
    <property type="project" value="InterPro"/>
</dbReference>
<accession>A0AAW2G882</accession>
<dbReference type="Gene3D" id="3.40.630.20">
    <property type="entry name" value="Peptidase C15, pyroglutamyl peptidase I-like"/>
    <property type="match status" value="1"/>
</dbReference>
<comment type="similarity">
    <text evidence="1">Belongs to the peptidase C15 family.</text>
</comment>
<dbReference type="PANTHER" id="PTHR23402:SF1">
    <property type="entry name" value="PYROGLUTAMYL-PEPTIDASE I"/>
    <property type="match status" value="1"/>
</dbReference>
<proteinExistence type="inferred from homology"/>
<dbReference type="CDD" id="cd00501">
    <property type="entry name" value="Peptidase_C15"/>
    <property type="match status" value="1"/>
</dbReference>
<keyword evidence="7" id="KW-1185">Reference proteome</keyword>
<keyword evidence="5" id="KW-0788">Thiol protease</keyword>
<dbReference type="InterPro" id="IPR000816">
    <property type="entry name" value="Peptidase_C15"/>
</dbReference>
<dbReference type="Proteomes" id="UP001430953">
    <property type="component" value="Unassembled WGS sequence"/>
</dbReference>
<evidence type="ECO:0008006" key="8">
    <source>
        <dbReference type="Google" id="ProtNLM"/>
    </source>
</evidence>
<name>A0AAW2G882_9HYME</name>
<dbReference type="GO" id="GO:0016920">
    <property type="term" value="F:pyroglutamyl-peptidase activity"/>
    <property type="evidence" value="ECO:0007669"/>
    <property type="project" value="InterPro"/>
</dbReference>
<dbReference type="Pfam" id="PF01470">
    <property type="entry name" value="Peptidase_C15"/>
    <property type="match status" value="1"/>
</dbReference>
<dbReference type="EMBL" id="JADYXP020000005">
    <property type="protein sequence ID" value="KAL0123723.1"/>
    <property type="molecule type" value="Genomic_DNA"/>
</dbReference>
<organism evidence="6 7">
    <name type="scientific">Cardiocondyla obscurior</name>
    <dbReference type="NCBI Taxonomy" id="286306"/>
    <lineage>
        <taxon>Eukaryota</taxon>
        <taxon>Metazoa</taxon>
        <taxon>Ecdysozoa</taxon>
        <taxon>Arthropoda</taxon>
        <taxon>Hexapoda</taxon>
        <taxon>Insecta</taxon>
        <taxon>Pterygota</taxon>
        <taxon>Neoptera</taxon>
        <taxon>Endopterygota</taxon>
        <taxon>Hymenoptera</taxon>
        <taxon>Apocrita</taxon>
        <taxon>Aculeata</taxon>
        <taxon>Formicoidea</taxon>
        <taxon>Formicidae</taxon>
        <taxon>Myrmicinae</taxon>
        <taxon>Cardiocondyla</taxon>
    </lineage>
</organism>
<evidence type="ECO:0000256" key="3">
    <source>
        <dbReference type="ARBA" id="ARBA00022670"/>
    </source>
</evidence>
<dbReference type="PIRSF" id="PIRSF015592">
    <property type="entry name" value="Prld-crbxl_pptds"/>
    <property type="match status" value="1"/>
</dbReference>
<dbReference type="PRINTS" id="PR00706">
    <property type="entry name" value="PYROGLUPTASE"/>
</dbReference>